<dbReference type="CDD" id="cd07100">
    <property type="entry name" value="ALDH_SSADH1_GabD1"/>
    <property type="match status" value="1"/>
</dbReference>
<dbReference type="PANTHER" id="PTHR43217:SF1">
    <property type="entry name" value="SUCCINATE SEMIALDEHYDE DEHYDROGENASE [NAD(P)+] SAD"/>
    <property type="match status" value="1"/>
</dbReference>
<comment type="caution">
    <text evidence="4">The sequence shown here is derived from an EMBL/GenBank/DDBJ whole genome shotgun (WGS) entry which is preliminary data.</text>
</comment>
<evidence type="ECO:0000313" key="4">
    <source>
        <dbReference type="EMBL" id="MBV7377986.1"/>
    </source>
</evidence>
<protein>
    <submittedName>
        <fullName evidence="4">NAD-dependent succinate-semialdehyde dehydrogenase</fullName>
    </submittedName>
</protein>
<accession>A0ABS6T065</accession>
<evidence type="ECO:0000259" key="3">
    <source>
        <dbReference type="Pfam" id="PF00171"/>
    </source>
</evidence>
<evidence type="ECO:0000256" key="2">
    <source>
        <dbReference type="ARBA" id="ARBA00022857"/>
    </source>
</evidence>
<proteinExistence type="inferred from homology"/>
<evidence type="ECO:0000256" key="1">
    <source>
        <dbReference type="ARBA" id="ARBA00009986"/>
    </source>
</evidence>
<dbReference type="InterPro" id="IPR047110">
    <property type="entry name" value="GABD/Sad-like"/>
</dbReference>
<comment type="similarity">
    <text evidence="1">Belongs to the aldehyde dehydrogenase family.</text>
</comment>
<organism evidence="4 5">
    <name type="scientific">Maritimibacter dapengensis</name>
    <dbReference type="NCBI Taxonomy" id="2836868"/>
    <lineage>
        <taxon>Bacteria</taxon>
        <taxon>Pseudomonadati</taxon>
        <taxon>Pseudomonadota</taxon>
        <taxon>Alphaproteobacteria</taxon>
        <taxon>Rhodobacterales</taxon>
        <taxon>Roseobacteraceae</taxon>
        <taxon>Maritimibacter</taxon>
    </lineage>
</organism>
<dbReference type="InterPro" id="IPR044148">
    <property type="entry name" value="ALDH_GabD1-like"/>
</dbReference>
<dbReference type="EMBL" id="JAHUZE010000001">
    <property type="protein sequence ID" value="MBV7377986.1"/>
    <property type="molecule type" value="Genomic_DNA"/>
</dbReference>
<dbReference type="Pfam" id="PF00171">
    <property type="entry name" value="Aldedh"/>
    <property type="match status" value="1"/>
</dbReference>
<evidence type="ECO:0000313" key="5">
    <source>
        <dbReference type="Proteomes" id="UP000756530"/>
    </source>
</evidence>
<dbReference type="InterPro" id="IPR015590">
    <property type="entry name" value="Aldehyde_DH_dom"/>
</dbReference>
<feature type="domain" description="Aldehyde dehydrogenase" evidence="3">
    <location>
        <begin position="5"/>
        <end position="458"/>
    </location>
</feature>
<keyword evidence="2" id="KW-0521">NADP</keyword>
<keyword evidence="5" id="KW-1185">Reference proteome</keyword>
<reference evidence="4 5" key="1">
    <citation type="submission" date="2021-05" db="EMBL/GenBank/DDBJ databases">
        <title>Culturable bacteria isolated from Daya Bay.</title>
        <authorList>
            <person name="Zheng W."/>
            <person name="Yu S."/>
            <person name="Huang Y."/>
        </authorList>
    </citation>
    <scope>NUCLEOTIDE SEQUENCE [LARGE SCALE GENOMIC DNA]</scope>
    <source>
        <strain evidence="4 5">DP4N28-5</strain>
    </source>
</reference>
<gene>
    <name evidence="4" type="ORF">KJP28_03540</name>
</gene>
<sequence length="461" mass="49559">MKDARTNQITTINPFTEEPIETYDRMSEADAMAAVEKCHVAHKAWARRSVEERAEVIAKIGKELREASDAFSKLMTEETGKLFKDGGTEIALCAAICDFTAKAAPDEFADEEREVQGATGVVTHKPLGVIYGIQPWNFPAYQAVRYSIASLIGGNGVILKHAANCTGSGLFLREVYERAGLPIDLFTVLVIDHDVSDKVIEHPLVRGVTLTGSDASGRKVAAKAGSVVKKTVLELGSNDAHIVLEDADLEKAVQTCVAGRVYNNGQTCVSAKRFIVEDSIYDEFVAAYVDAMKGMTTGDPMENGTALGPIARKDLRDDLHKQVTESVAQGAKVEIGGEVPEGKGYFYPATVLTNVQPGQPAYDDELFGPVAAIIRAKDEADAVRIANDSRYGLGGGVHSGDTARARRIALEELDTGMVYVNGFNVASPNMPFGGVKDSGYGREHGGFGMKEFVNTKSVFVN</sequence>
<dbReference type="Proteomes" id="UP000756530">
    <property type="component" value="Unassembled WGS sequence"/>
</dbReference>
<name>A0ABS6T065_9RHOB</name>
<dbReference type="RefSeq" id="WP_218390842.1">
    <property type="nucleotide sequence ID" value="NZ_JAHUZE010000001.1"/>
</dbReference>
<dbReference type="PANTHER" id="PTHR43217">
    <property type="entry name" value="SUCCINATE SEMIALDEHYDE DEHYDROGENASE [NAD(P)+] SAD"/>
    <property type="match status" value="1"/>
</dbReference>